<dbReference type="GO" id="GO:0000166">
    <property type="term" value="F:nucleotide binding"/>
    <property type="evidence" value="ECO:0007669"/>
    <property type="project" value="UniProtKB-KW"/>
</dbReference>
<dbReference type="EMBL" id="CP014228">
    <property type="protein sequence ID" value="AMD87867.1"/>
    <property type="molecule type" value="Genomic_DNA"/>
</dbReference>
<evidence type="ECO:0000256" key="4">
    <source>
        <dbReference type="PROSITE-ProRule" id="PRU00464"/>
    </source>
</evidence>
<keyword evidence="8" id="KW-1185">Reference proteome</keyword>
<dbReference type="AlphaFoldDB" id="A0A0X8JG26"/>
<feature type="region of interest" description="Disordered" evidence="5">
    <location>
        <begin position="1"/>
        <end position="47"/>
    </location>
</feature>
<accession>A0A0X8JG26</accession>
<dbReference type="OrthoDB" id="9784774at2"/>
<feature type="domain" description="HIT" evidence="6">
    <location>
        <begin position="76"/>
        <end position="185"/>
    </location>
</feature>
<dbReference type="InterPro" id="IPR052908">
    <property type="entry name" value="AP-4-A_phosphorylase"/>
</dbReference>
<dbReference type="PROSITE" id="PS51084">
    <property type="entry name" value="HIT_2"/>
    <property type="match status" value="1"/>
</dbReference>
<gene>
    <name evidence="7" type="ORF">AXF14_10115</name>
</gene>
<proteinExistence type="predicted"/>
<evidence type="ECO:0000313" key="7">
    <source>
        <dbReference type="EMBL" id="AMD87867.1"/>
    </source>
</evidence>
<dbReference type="InterPro" id="IPR039383">
    <property type="entry name" value="FHIT"/>
</dbReference>
<evidence type="ECO:0000256" key="3">
    <source>
        <dbReference type="PIRSR" id="PIRSR639383-2"/>
    </source>
</evidence>
<feature type="short sequence motif" description="Histidine triad motif" evidence="4">
    <location>
        <begin position="170"/>
        <end position="174"/>
    </location>
</feature>
<dbReference type="KEGG" id="ard:AXF14_10115"/>
<sequence>MTDRSDSTGSATGARPRDLEHVQGAVLDGPDGPVTVEAPFQHADAPDPFERLWTPHRMVYVGGQDKPKDSSSSQCPFCAAPDREDEDALIVHRGEHAYVLMNLYPYNTGHLLVCPYRHVSDWTEASEGERVEIGRLTARAMEVVRAVCHPHGFNLGMNQGEVAGAGIAAHLHQHVVPRWTGDANFMPIIGRTKPVPQLLGDQRDVLAAAWDSAPTGLEADER</sequence>
<evidence type="ECO:0000256" key="5">
    <source>
        <dbReference type="SAM" id="MobiDB-lite"/>
    </source>
</evidence>
<dbReference type="CDD" id="cd01275">
    <property type="entry name" value="FHIT"/>
    <property type="match status" value="1"/>
</dbReference>
<name>A0A0X8JG26_ACTRD</name>
<dbReference type="Gene3D" id="3.30.428.10">
    <property type="entry name" value="HIT-like"/>
    <property type="match status" value="1"/>
</dbReference>
<reference evidence="8" key="1">
    <citation type="submission" date="2016-02" db="EMBL/GenBank/DDBJ databases">
        <authorList>
            <person name="Holder M.E."/>
            <person name="Ajami N.J."/>
            <person name="Petrosino J.F."/>
        </authorList>
    </citation>
    <scope>NUCLEOTIDE SEQUENCE [LARGE SCALE GENOMIC DNA]</scope>
    <source>
        <strain evidence="8">CCUG 36733</strain>
    </source>
</reference>
<evidence type="ECO:0000256" key="1">
    <source>
        <dbReference type="ARBA" id="ARBA00022741"/>
    </source>
</evidence>
<evidence type="ECO:0000256" key="2">
    <source>
        <dbReference type="PIRSR" id="PIRSR639383-1"/>
    </source>
</evidence>
<evidence type="ECO:0000313" key="8">
    <source>
        <dbReference type="Proteomes" id="UP000065220"/>
    </source>
</evidence>
<dbReference type="InterPro" id="IPR036265">
    <property type="entry name" value="HIT-like_sf"/>
</dbReference>
<dbReference type="PANTHER" id="PTHR42997">
    <property type="entry name" value="HIT FAMILY HYDROLASE"/>
    <property type="match status" value="1"/>
</dbReference>
<evidence type="ECO:0000259" key="6">
    <source>
        <dbReference type="PROSITE" id="PS51084"/>
    </source>
</evidence>
<dbReference type="Pfam" id="PF01230">
    <property type="entry name" value="HIT"/>
    <property type="match status" value="1"/>
</dbReference>
<dbReference type="GO" id="GO:0016787">
    <property type="term" value="F:hydrolase activity"/>
    <property type="evidence" value="ECO:0007669"/>
    <property type="project" value="UniProtKB-KW"/>
</dbReference>
<keyword evidence="7" id="KW-0378">Hydrolase</keyword>
<dbReference type="Proteomes" id="UP000065220">
    <property type="component" value="Chromosome"/>
</dbReference>
<organism evidence="7 8">
    <name type="scientific">Actinomyces radicidentis</name>
    <dbReference type="NCBI Taxonomy" id="111015"/>
    <lineage>
        <taxon>Bacteria</taxon>
        <taxon>Bacillati</taxon>
        <taxon>Actinomycetota</taxon>
        <taxon>Actinomycetes</taxon>
        <taxon>Actinomycetales</taxon>
        <taxon>Actinomycetaceae</taxon>
        <taxon>Actinomyces</taxon>
    </lineage>
</organism>
<feature type="active site" description="Tele-AMP-histidine intermediate" evidence="2">
    <location>
        <position position="172"/>
    </location>
</feature>
<feature type="binding site" evidence="3">
    <location>
        <position position="102"/>
    </location>
    <ligand>
        <name>substrate</name>
    </ligand>
</feature>
<protein>
    <submittedName>
        <fullName evidence="7">Diadenosine tetraphosphate hydrolase</fullName>
    </submittedName>
</protein>
<dbReference type="SUPFAM" id="SSF54197">
    <property type="entry name" value="HIT-like"/>
    <property type="match status" value="1"/>
</dbReference>
<keyword evidence="1" id="KW-0547">Nucleotide-binding</keyword>
<dbReference type="InterPro" id="IPR011146">
    <property type="entry name" value="HIT-like"/>
</dbReference>
<feature type="binding site" evidence="3">
    <location>
        <position position="174"/>
    </location>
    <ligand>
        <name>substrate</name>
    </ligand>
</feature>
<dbReference type="STRING" id="111015.AXF14_10115"/>
<dbReference type="PANTHER" id="PTHR42997:SF1">
    <property type="entry name" value="AP-4-A PHOSPHORYLASE"/>
    <property type="match status" value="1"/>
</dbReference>